<dbReference type="Proteomes" id="UP000831701">
    <property type="component" value="Chromosome 18"/>
</dbReference>
<comment type="caution">
    <text evidence="1">The sequence shown here is derived from an EMBL/GenBank/DDBJ whole genome shotgun (WGS) entry which is preliminary data.</text>
</comment>
<gene>
    <name evidence="1" type="ORF">L3Q82_014847</name>
</gene>
<protein>
    <submittedName>
        <fullName evidence="1">Uncharacterized protein</fullName>
    </submittedName>
</protein>
<evidence type="ECO:0000313" key="1">
    <source>
        <dbReference type="EMBL" id="KAI3358415.1"/>
    </source>
</evidence>
<reference evidence="1" key="1">
    <citation type="submission" date="2022-04" db="EMBL/GenBank/DDBJ databases">
        <title>Jade perch genome.</title>
        <authorList>
            <person name="Chao B."/>
        </authorList>
    </citation>
    <scope>NUCLEOTIDE SEQUENCE</scope>
    <source>
        <strain evidence="1">CB-2022</strain>
    </source>
</reference>
<organism evidence="1 2">
    <name type="scientific">Scortum barcoo</name>
    <name type="common">barcoo grunter</name>
    <dbReference type="NCBI Taxonomy" id="214431"/>
    <lineage>
        <taxon>Eukaryota</taxon>
        <taxon>Metazoa</taxon>
        <taxon>Chordata</taxon>
        <taxon>Craniata</taxon>
        <taxon>Vertebrata</taxon>
        <taxon>Euteleostomi</taxon>
        <taxon>Actinopterygii</taxon>
        <taxon>Neopterygii</taxon>
        <taxon>Teleostei</taxon>
        <taxon>Neoteleostei</taxon>
        <taxon>Acanthomorphata</taxon>
        <taxon>Eupercaria</taxon>
        <taxon>Centrarchiformes</taxon>
        <taxon>Terapontoidei</taxon>
        <taxon>Terapontidae</taxon>
        <taxon>Scortum</taxon>
    </lineage>
</organism>
<accession>A0ACB8VRV0</accession>
<dbReference type="EMBL" id="CM041548">
    <property type="protein sequence ID" value="KAI3358415.1"/>
    <property type="molecule type" value="Genomic_DNA"/>
</dbReference>
<evidence type="ECO:0000313" key="2">
    <source>
        <dbReference type="Proteomes" id="UP000831701"/>
    </source>
</evidence>
<proteinExistence type="predicted"/>
<keyword evidence="2" id="KW-1185">Reference proteome</keyword>
<name>A0ACB8VRV0_9TELE</name>
<sequence length="1024" mass="116115">MWWSAAQEPPQGTVLSPFLFTLYTSDFTYSTDSCHLQKFSDDTAIVGCVSEGNDCEYRKVIMDFVDWCELNHLQVNASKTKEMVIDFSRKPSSHIVPVNIQGLDIERWCAGEGAVLSEDKKRLNRLIKRASSVCGCPLDSIEFSVESWFPLIDFCVCADMAKSMSLLWGTGSPPCWRLMITLEEKKLQGYKHKLLSFEKEEHKSQEVLDINPRGQLPAFKHGDNILNESCAACLYLENQFKSQGNKLIPDSPAEQALMYQRMMEGLLFTDKLNSFIYYDMFVPEGERHESAVKRNRDAVASELQLWEGYLQECGEGGWLLAHTWRGPSRWPMRIVFPNVAFVFRFGIRDTWSSLQPVTSLTMAKDMTLLWGSGSPPCWRVMIALEEKNLQGYNQKLLSFEKMEHKSQEVLDINPRGQLPSFKHGDVIVNESYAACFYLESQFKSQGNKLIPDSPTEQALMYQRMFEGLTFYEKLSKTKSQQGPVSQYQGGHSSWVIKEATSRVKKRRRPLKMANHTQELKQIQKELRVQLREAKEQYRKKIEQRMQNNNMRVVWEGMKTITGCSSKRGAPIEGDVGRANQLSQFFNRFDHPNPFTPLITAAPTLLLPQAVTSNKEDTSPPPPLTPSMTITAAQVCGELRRLRPSKAAGPDGVSPRLLKACARELGHPLQRIFSLSLGQGRVPQLWKTSCIIPVPKKPHPGELNDFRPVALACTSHVMKKTMERLLLHHLRPQTHHALDPLQFAYREKTGVEDAIIFLLHRSLSHLDRGSGAVRITFLDFSSAFNTIQPLLLRDKLTEMGVGSHLVAWITDYLTGRPQRSVQERTEPPVLPQKAGVLQHLQKLLQIFYQSVVASALLYAVVCWGGSLKKKDAARLDKLVRKAGSVVGTELDSLTSVAERRTLNRLLSIIDNPNAVVYYDWFIPEEERHDSALKRNKESLTTEVKLWEGYLQKLGSGAHLAGPSFSLADVIVFPTVATLFRFGLSAERYPKLGEYYALLKDRPSVKASWPPHWLENPKGQDTLKDI</sequence>